<proteinExistence type="predicted"/>
<dbReference type="AlphaFoldDB" id="A0A1A8XC69"/>
<dbReference type="Proteomes" id="UP000078546">
    <property type="component" value="Unassembled WGS sequence"/>
</dbReference>
<organism evidence="1 2">
    <name type="scientific">Plasmodium ovale curtisi</name>
    <dbReference type="NCBI Taxonomy" id="864141"/>
    <lineage>
        <taxon>Eukaryota</taxon>
        <taxon>Sar</taxon>
        <taxon>Alveolata</taxon>
        <taxon>Apicomplexa</taxon>
        <taxon>Aconoidasida</taxon>
        <taxon>Haemosporida</taxon>
        <taxon>Plasmodiidae</taxon>
        <taxon>Plasmodium</taxon>
        <taxon>Plasmodium (Plasmodium)</taxon>
    </lineage>
</organism>
<accession>A0A1A8XC69</accession>
<dbReference type="Pfam" id="PF05795">
    <property type="entry name" value="Plasmodium_Vir"/>
    <property type="match status" value="2"/>
</dbReference>
<protein>
    <submittedName>
        <fullName evidence="1">PIR Superfamily Protein</fullName>
    </submittedName>
</protein>
<reference evidence="2" key="1">
    <citation type="submission" date="2016-05" db="EMBL/GenBank/DDBJ databases">
        <authorList>
            <person name="Naeem Raeece"/>
        </authorList>
    </citation>
    <scope>NUCLEOTIDE SEQUENCE [LARGE SCALE GENOMIC DNA]</scope>
</reference>
<name>A0A1A8XC69_PLAOA</name>
<evidence type="ECO:0000313" key="2">
    <source>
        <dbReference type="Proteomes" id="UP000078546"/>
    </source>
</evidence>
<dbReference type="EMBL" id="FLQV01003750">
    <property type="protein sequence ID" value="SBT02789.1"/>
    <property type="molecule type" value="Genomic_DNA"/>
</dbReference>
<evidence type="ECO:0000313" key="1">
    <source>
        <dbReference type="EMBL" id="SBT02789.1"/>
    </source>
</evidence>
<gene>
    <name evidence="1" type="ORF">POVCU1_080770</name>
</gene>
<dbReference type="InterPro" id="IPR008780">
    <property type="entry name" value="Plasmodium_Vir"/>
</dbReference>
<sequence length="757" mass="88414">MADVIVAEALKLLEGEGLLQKNSDIHNFYDKFSSDIENAFEKYKSCKKQQEKEREAPKEKQNKSNTICTLKEDNISLNAHVEQFKSDYTHDSNRCDYLLYWMSDKIDMCKNNSHCIIWLDNIFAKFWKDSICCGEKVTNSKKCEKPFVIEVDKIVLKNKRELYQFLEYYKSIENALKEKKAENKETFCRYIKYIFDLYHVIDNEYNKNLHKKYSEELKYFERTFKNSDELSNLKIVCNYPDLSVTSQRDGKKLNLSSEANFERLITIKNDFSKRVIQAPSEMDDILKNSPSYKLYKEFDSVVNDTKINEDCKNHFKDKSTYQDKSIETCNKILCNFKKLYNNTIKIKADNPCLHYKYWVYKEILKMIKDNNEYKNIKEIIEKFLDLQFKKNIPSDPNKIACHYYYIFKDLIELNTKIEEKDLHDYFKYYDNLEKEILSESNKKRYSNYLSYINGLYEKHKIGWECCDTSYGVDPLCRHYFKCEDEYNPSYLISLINGKAKEAYMQRKPKFPVVLIGDEVLPNKLTEDDIMRIQYGRCTYVYDPNNNEKIFGKRCDYVASPKHFEKFYNNLSDGKKKIASQSISETESSTVNMSDLSGISGFRVQGLGFRVRVRVSGFRGLGFRVQGSGFRGSGFRVQGLGFRVQGLGFRVQGLGFRVQGLGFRGSGFRFRVQGLGFRFRVQGLGFRFRVQGLGLGFRVSGFRVQGSGFRVQGLGFRVQGFRVQGLGFRVQGLGVRFRVQGLGFRVQGLGFRVQGLGC</sequence>